<evidence type="ECO:0000256" key="2">
    <source>
        <dbReference type="ARBA" id="ARBA00021975"/>
    </source>
</evidence>
<dbReference type="Gene3D" id="3.30.565.10">
    <property type="entry name" value="Histidine kinase-like ATPase, C-terminal domain"/>
    <property type="match status" value="1"/>
</dbReference>
<dbReference type="InterPro" id="IPR014762">
    <property type="entry name" value="DNA_mismatch_repair_CS"/>
</dbReference>
<feature type="compositionally biased region" description="Polar residues" evidence="6">
    <location>
        <begin position="364"/>
        <end position="395"/>
    </location>
</feature>
<dbReference type="InterPro" id="IPR038973">
    <property type="entry name" value="MutL/Mlh/Pms-like"/>
</dbReference>
<comment type="similarity">
    <text evidence="1 5">Belongs to the DNA mismatch repair MutL/HexB family.</text>
</comment>
<dbReference type="InterPro" id="IPR020667">
    <property type="entry name" value="DNA_mismatch_repair_MutL"/>
</dbReference>
<gene>
    <name evidence="5 9" type="primary">mutL</name>
    <name evidence="9" type="ORF">GCM10007916_36500</name>
</gene>
<organism evidence="9 10">
    <name type="scientific">Psychromonas marina</name>
    <dbReference type="NCBI Taxonomy" id="88364"/>
    <lineage>
        <taxon>Bacteria</taxon>
        <taxon>Pseudomonadati</taxon>
        <taxon>Pseudomonadota</taxon>
        <taxon>Gammaproteobacteria</taxon>
        <taxon>Alteromonadales</taxon>
        <taxon>Psychromonadaceae</taxon>
        <taxon>Psychromonas</taxon>
    </lineage>
</organism>
<dbReference type="InterPro" id="IPR037198">
    <property type="entry name" value="MutL_C_sf"/>
</dbReference>
<dbReference type="Pfam" id="PF01119">
    <property type="entry name" value="DNA_mis_repair"/>
    <property type="match status" value="1"/>
</dbReference>
<dbReference type="SMART" id="SM01340">
    <property type="entry name" value="DNA_mis_repair"/>
    <property type="match status" value="1"/>
</dbReference>
<comment type="function">
    <text evidence="5">This protein is involved in the repair of mismatches in DNA. It is required for dam-dependent methyl-directed DNA mismatch repair. May act as a 'molecular matchmaker', a protein that promotes the formation of a stable complex between two or more DNA-binding proteins in an ATP-dependent manner without itself being part of a final effector complex.</text>
</comment>
<comment type="caution">
    <text evidence="9">The sequence shown here is derived from an EMBL/GenBank/DDBJ whole genome shotgun (WGS) entry which is preliminary data.</text>
</comment>
<dbReference type="InterPro" id="IPR013507">
    <property type="entry name" value="DNA_mismatch_S5_2-like"/>
</dbReference>
<dbReference type="InterPro" id="IPR014790">
    <property type="entry name" value="MutL_C"/>
</dbReference>
<feature type="region of interest" description="Disordered" evidence="6">
    <location>
        <begin position="342"/>
        <end position="395"/>
    </location>
</feature>
<feature type="domain" description="DNA mismatch repair protein S5" evidence="8">
    <location>
        <begin position="212"/>
        <end position="335"/>
    </location>
</feature>
<keyword evidence="4 5" id="KW-0234">DNA repair</keyword>
<dbReference type="PANTHER" id="PTHR10073:SF12">
    <property type="entry name" value="DNA MISMATCH REPAIR PROTEIN MLH1"/>
    <property type="match status" value="1"/>
</dbReference>
<keyword evidence="10" id="KW-1185">Reference proteome</keyword>
<dbReference type="SUPFAM" id="SSF55874">
    <property type="entry name" value="ATPase domain of HSP90 chaperone/DNA topoisomerase II/histidine kinase"/>
    <property type="match status" value="1"/>
</dbReference>
<dbReference type="NCBIfam" id="NF000948">
    <property type="entry name" value="PRK00095.1-1"/>
    <property type="match status" value="1"/>
</dbReference>
<dbReference type="InterPro" id="IPR014721">
    <property type="entry name" value="Ribsml_uS5_D2-typ_fold_subgr"/>
</dbReference>
<accession>A0ABQ6E5U9</accession>
<evidence type="ECO:0000256" key="4">
    <source>
        <dbReference type="ARBA" id="ARBA00023204"/>
    </source>
</evidence>
<dbReference type="InterPro" id="IPR002099">
    <property type="entry name" value="MutL/Mlh/PMS"/>
</dbReference>
<evidence type="ECO:0000256" key="6">
    <source>
        <dbReference type="SAM" id="MobiDB-lite"/>
    </source>
</evidence>
<dbReference type="InterPro" id="IPR042121">
    <property type="entry name" value="MutL_C_regsub"/>
</dbReference>
<name>A0ABQ6E5U9_9GAMM</name>
<dbReference type="Proteomes" id="UP001157353">
    <property type="component" value="Unassembled WGS sequence"/>
</dbReference>
<dbReference type="InterPro" id="IPR036890">
    <property type="entry name" value="HATPase_C_sf"/>
</dbReference>
<dbReference type="SMART" id="SM00853">
    <property type="entry name" value="MutL_C"/>
    <property type="match status" value="1"/>
</dbReference>
<reference evidence="10" key="1">
    <citation type="journal article" date="2019" name="Int. J. Syst. Evol. Microbiol.">
        <title>The Global Catalogue of Microorganisms (GCM) 10K type strain sequencing project: providing services to taxonomists for standard genome sequencing and annotation.</title>
        <authorList>
            <consortium name="The Broad Institute Genomics Platform"/>
            <consortium name="The Broad Institute Genome Sequencing Center for Infectious Disease"/>
            <person name="Wu L."/>
            <person name="Ma J."/>
        </authorList>
    </citation>
    <scope>NUCLEOTIDE SEQUENCE [LARGE SCALE GENOMIC DNA]</scope>
    <source>
        <strain evidence="10">NBRC 103166</strain>
    </source>
</reference>
<evidence type="ECO:0000256" key="5">
    <source>
        <dbReference type="HAMAP-Rule" id="MF_00149"/>
    </source>
</evidence>
<dbReference type="InterPro" id="IPR020568">
    <property type="entry name" value="Ribosomal_Su5_D2-typ_SF"/>
</dbReference>
<dbReference type="HAMAP" id="MF_00149">
    <property type="entry name" value="DNA_mis_repair"/>
    <property type="match status" value="1"/>
</dbReference>
<evidence type="ECO:0000256" key="1">
    <source>
        <dbReference type="ARBA" id="ARBA00006082"/>
    </source>
</evidence>
<keyword evidence="3 5" id="KW-0227">DNA damage</keyword>
<dbReference type="PROSITE" id="PS00058">
    <property type="entry name" value="DNA_MISMATCH_REPAIR_1"/>
    <property type="match status" value="1"/>
</dbReference>
<dbReference type="SUPFAM" id="SSF118116">
    <property type="entry name" value="DNA mismatch repair protein MutL"/>
    <property type="match status" value="1"/>
</dbReference>
<dbReference type="RefSeq" id="WP_284205686.1">
    <property type="nucleotide sequence ID" value="NZ_BSPQ01000026.1"/>
</dbReference>
<dbReference type="Gene3D" id="3.30.1370.100">
    <property type="entry name" value="MutL, C-terminal domain, regulatory subdomain"/>
    <property type="match status" value="1"/>
</dbReference>
<evidence type="ECO:0000259" key="7">
    <source>
        <dbReference type="SMART" id="SM00853"/>
    </source>
</evidence>
<evidence type="ECO:0000313" key="9">
    <source>
        <dbReference type="EMBL" id="GLS92578.1"/>
    </source>
</evidence>
<dbReference type="Pfam" id="PF08676">
    <property type="entry name" value="MutL_C"/>
    <property type="match status" value="1"/>
</dbReference>
<sequence length="619" mass="68771">MPIKILPARLANQIAAGEVVERPASVVKELIENSLDAGATRIEIDIEKGGAKCIRIKDNGKGVSKDQLTLALSRHATSKISHLDDLEAIVSLGFRGEALASISSVSRLTFTSKPSDQDQAWQAVAEGRDMQVNIQPAAHPQGTTVEVLDLFFNTPARRRFLKTEKTEFQHIDELIRRIALSSFEIGFVLKHNGKIIRQYRAAQTPAQIDKRLAAICSESFVKSALSFKSEESDGEASPLKISGWISDRLSPRLLGDVQYCYINGRMIRDKLVNHAIKQAYARLLPEGQFPGYVIYINCPADQVDVNVHPSKHEVRFHQARWVHDYIVSTLATTLSSDDAYVSHQRTEHDYQPPTLSQPIDAASPASSHGMSPTGGNTTPYNSGANVSRGQGGASANYQSAYKPDALDDQQVNAYCDFVSEAHPPLTGFTESVTKDYFELISLIKNQYVLIKLVEQKQLLLVSLPKTYLHLQQLQLMDAWQNGEVISQPLLLPVRIELTEPVLQISERFESLFIRLGFSFKKQTNKLIISKVPALLRQAPIAKILPLLFDFLVDADADMTEQQVEGFCTFMLQQLVADKLFDASEVAPLLRQLSTTSLLAQSTLYIKPDLTLLLQGFSDE</sequence>
<feature type="domain" description="MutL C-terminal dimerisation" evidence="7">
    <location>
        <begin position="439"/>
        <end position="579"/>
    </location>
</feature>
<protein>
    <recommendedName>
        <fullName evidence="2 5">DNA mismatch repair protein MutL</fullName>
    </recommendedName>
</protein>
<dbReference type="PANTHER" id="PTHR10073">
    <property type="entry name" value="DNA MISMATCH REPAIR PROTEIN MLH, PMS, MUTL"/>
    <property type="match status" value="1"/>
</dbReference>
<dbReference type="Pfam" id="PF13589">
    <property type="entry name" value="HATPase_c_3"/>
    <property type="match status" value="1"/>
</dbReference>
<dbReference type="CDD" id="cd03482">
    <property type="entry name" value="MutL_Trans_MutL"/>
    <property type="match status" value="1"/>
</dbReference>
<evidence type="ECO:0000259" key="8">
    <source>
        <dbReference type="SMART" id="SM01340"/>
    </source>
</evidence>
<dbReference type="Gene3D" id="3.30.230.10">
    <property type="match status" value="1"/>
</dbReference>
<dbReference type="EMBL" id="BSPQ01000026">
    <property type="protein sequence ID" value="GLS92578.1"/>
    <property type="molecule type" value="Genomic_DNA"/>
</dbReference>
<dbReference type="SUPFAM" id="SSF54211">
    <property type="entry name" value="Ribosomal protein S5 domain 2-like"/>
    <property type="match status" value="1"/>
</dbReference>
<dbReference type="NCBIfam" id="TIGR00585">
    <property type="entry name" value="mutl"/>
    <property type="match status" value="1"/>
</dbReference>
<dbReference type="CDD" id="cd16926">
    <property type="entry name" value="HATPase_MutL-MLH-PMS-like"/>
    <property type="match status" value="1"/>
</dbReference>
<evidence type="ECO:0000256" key="3">
    <source>
        <dbReference type="ARBA" id="ARBA00022763"/>
    </source>
</evidence>
<proteinExistence type="inferred from homology"/>
<evidence type="ECO:0000313" key="10">
    <source>
        <dbReference type="Proteomes" id="UP001157353"/>
    </source>
</evidence>